<gene>
    <name evidence="1" type="ORF">F7725_011005</name>
</gene>
<dbReference type="OrthoDB" id="8963520at2759"/>
<comment type="caution">
    <text evidence="1">The sequence shown here is derived from an EMBL/GenBank/DDBJ whole genome shotgun (WGS) entry which is preliminary data.</text>
</comment>
<organism evidence="1 2">
    <name type="scientific">Dissostichus mawsoni</name>
    <name type="common">Antarctic cod</name>
    <dbReference type="NCBI Taxonomy" id="36200"/>
    <lineage>
        <taxon>Eukaryota</taxon>
        <taxon>Metazoa</taxon>
        <taxon>Chordata</taxon>
        <taxon>Craniata</taxon>
        <taxon>Vertebrata</taxon>
        <taxon>Euteleostomi</taxon>
        <taxon>Actinopterygii</taxon>
        <taxon>Neopterygii</taxon>
        <taxon>Teleostei</taxon>
        <taxon>Neoteleostei</taxon>
        <taxon>Acanthomorphata</taxon>
        <taxon>Eupercaria</taxon>
        <taxon>Perciformes</taxon>
        <taxon>Notothenioidei</taxon>
        <taxon>Nototheniidae</taxon>
        <taxon>Dissostichus</taxon>
    </lineage>
</organism>
<accession>A0A7J5Z7L8</accession>
<dbReference type="AlphaFoldDB" id="A0A7J5Z7L8"/>
<evidence type="ECO:0000313" key="1">
    <source>
        <dbReference type="EMBL" id="KAF3857804.1"/>
    </source>
</evidence>
<protein>
    <submittedName>
        <fullName evidence="1">Uncharacterized protein</fullName>
    </submittedName>
</protein>
<proteinExistence type="predicted"/>
<name>A0A7J5Z7L8_DISMA</name>
<dbReference type="Proteomes" id="UP000518266">
    <property type="component" value="Unassembled WGS sequence"/>
</dbReference>
<reference evidence="1 2" key="1">
    <citation type="submission" date="2020-03" db="EMBL/GenBank/DDBJ databases">
        <title>Dissostichus mawsoni Genome sequencing and assembly.</title>
        <authorList>
            <person name="Park H."/>
        </authorList>
    </citation>
    <scope>NUCLEOTIDE SEQUENCE [LARGE SCALE GENOMIC DNA]</scope>
    <source>
        <strain evidence="1">DM0001</strain>
        <tissue evidence="1">Muscle</tissue>
    </source>
</reference>
<keyword evidence="2" id="KW-1185">Reference proteome</keyword>
<sequence length="118" mass="12524">MSLTKQFMIPMALEEMPLSFLDFLLFLPVLLTVLATAFFEPFLAALTGVLQQACLESEADQVSLAGLLKSHNSGALEAQIGLEVLSYLPHLGGQLLPGSLSSGGFTGGLLGSRHAFCR</sequence>
<dbReference type="EMBL" id="JAAKFY010000004">
    <property type="protein sequence ID" value="KAF3857804.1"/>
    <property type="molecule type" value="Genomic_DNA"/>
</dbReference>
<evidence type="ECO:0000313" key="2">
    <source>
        <dbReference type="Proteomes" id="UP000518266"/>
    </source>
</evidence>